<dbReference type="PROSITE" id="PS50069">
    <property type="entry name" value="CULLIN_2"/>
    <property type="match status" value="1"/>
</dbReference>
<evidence type="ECO:0000313" key="21">
    <source>
        <dbReference type="WBParaSite" id="PgR030_g101_t01"/>
    </source>
</evidence>
<keyword evidence="12" id="KW-0539">Nucleus</keyword>
<dbReference type="Pfam" id="PF10557">
    <property type="entry name" value="Cullin_Nedd8"/>
    <property type="match status" value="1"/>
</dbReference>
<dbReference type="Proteomes" id="UP000887569">
    <property type="component" value="Unplaced"/>
</dbReference>
<evidence type="ECO:0000313" key="20">
    <source>
        <dbReference type="Proteomes" id="UP000887569"/>
    </source>
</evidence>
<dbReference type="GO" id="GO:0005737">
    <property type="term" value="C:cytoplasm"/>
    <property type="evidence" value="ECO:0007669"/>
    <property type="project" value="UniProtKB-SubCell"/>
</dbReference>
<dbReference type="SUPFAM" id="SSF74788">
    <property type="entry name" value="Cullin repeat-like"/>
    <property type="match status" value="1"/>
</dbReference>
<dbReference type="InterPro" id="IPR059120">
    <property type="entry name" value="Cullin-like_AB"/>
</dbReference>
<dbReference type="Gene3D" id="1.20.1310.10">
    <property type="entry name" value="Cullin Repeats"/>
    <property type="match status" value="4"/>
</dbReference>
<evidence type="ECO:0000256" key="8">
    <source>
        <dbReference type="ARBA" id="ARBA00022763"/>
    </source>
</evidence>
<feature type="compositionally biased region" description="Basic and acidic residues" evidence="18">
    <location>
        <begin position="81"/>
        <end position="92"/>
    </location>
</feature>
<dbReference type="FunFam" id="3.30.230.130:FF:000001">
    <property type="entry name" value="Cullin 4A"/>
    <property type="match status" value="1"/>
</dbReference>
<dbReference type="FunFam" id="1.20.1310.10:FF:000059">
    <property type="entry name" value="Cullin-4B"/>
    <property type="match status" value="1"/>
</dbReference>
<name>A0A915BAR4_PARUN</name>
<evidence type="ECO:0000256" key="9">
    <source>
        <dbReference type="ARBA" id="ARBA00022786"/>
    </source>
</evidence>
<organism evidence="20 23">
    <name type="scientific">Parascaris univalens</name>
    <name type="common">Nematode worm</name>
    <dbReference type="NCBI Taxonomy" id="6257"/>
    <lineage>
        <taxon>Eukaryota</taxon>
        <taxon>Metazoa</taxon>
        <taxon>Ecdysozoa</taxon>
        <taxon>Nematoda</taxon>
        <taxon>Chromadorea</taxon>
        <taxon>Rhabditida</taxon>
        <taxon>Spirurina</taxon>
        <taxon>Ascaridomorpha</taxon>
        <taxon>Ascaridoidea</taxon>
        <taxon>Ascarididae</taxon>
        <taxon>Parascaris</taxon>
    </lineage>
</organism>
<dbReference type="FunFam" id="1.20.1310.10:FF:000001">
    <property type="entry name" value="Cullin 3"/>
    <property type="match status" value="1"/>
</dbReference>
<evidence type="ECO:0000256" key="15">
    <source>
        <dbReference type="ARBA" id="ARBA00069613"/>
    </source>
</evidence>
<dbReference type="SUPFAM" id="SSF75632">
    <property type="entry name" value="Cullin homology domain"/>
    <property type="match status" value="1"/>
</dbReference>
<dbReference type="SMART" id="SM00884">
    <property type="entry name" value="Cullin_Nedd8"/>
    <property type="match status" value="1"/>
</dbReference>
<evidence type="ECO:0000256" key="16">
    <source>
        <dbReference type="PROSITE-ProRule" id="PRU00330"/>
    </source>
</evidence>
<keyword evidence="6" id="KW-1017">Isopeptide bond</keyword>
<dbReference type="InterPro" id="IPR016159">
    <property type="entry name" value="Cullin_repeat-like_dom_sf"/>
</dbReference>
<dbReference type="GO" id="GO:0016567">
    <property type="term" value="P:protein ubiquitination"/>
    <property type="evidence" value="ECO:0007669"/>
    <property type="project" value="UniProtKB-ARBA"/>
</dbReference>
<evidence type="ECO:0000313" key="22">
    <source>
        <dbReference type="WBParaSite" id="PgR030_g101_t02"/>
    </source>
</evidence>
<keyword evidence="13" id="KW-0131">Cell cycle</keyword>
<dbReference type="InterPro" id="IPR016157">
    <property type="entry name" value="Cullin_CS"/>
</dbReference>
<dbReference type="WBParaSite" id="PgR030_g101_t03">
    <property type="protein sequence ID" value="PgR030_g101_t03"/>
    <property type="gene ID" value="PgR030_g101"/>
</dbReference>
<dbReference type="SUPFAM" id="SSF46785">
    <property type="entry name" value="Winged helix' DNA-binding domain"/>
    <property type="match status" value="1"/>
</dbReference>
<dbReference type="SMART" id="SM00182">
    <property type="entry name" value="CULLIN"/>
    <property type="match status" value="1"/>
</dbReference>
<evidence type="ECO:0000256" key="18">
    <source>
        <dbReference type="SAM" id="MobiDB-lite"/>
    </source>
</evidence>
<dbReference type="PANTHER" id="PTHR11932">
    <property type="entry name" value="CULLIN"/>
    <property type="match status" value="1"/>
</dbReference>
<dbReference type="GO" id="GO:0031625">
    <property type="term" value="F:ubiquitin protein ligase binding"/>
    <property type="evidence" value="ECO:0007669"/>
    <property type="project" value="InterPro"/>
</dbReference>
<dbReference type="Pfam" id="PF26557">
    <property type="entry name" value="Cullin_AB"/>
    <property type="match status" value="1"/>
</dbReference>
<keyword evidence="11" id="KW-0234">DNA repair</keyword>
<evidence type="ECO:0000256" key="5">
    <source>
        <dbReference type="ARBA" id="ARBA00022490"/>
    </source>
</evidence>
<proteinExistence type="inferred from homology"/>
<dbReference type="FunFam" id="1.10.10.10:FF:000050">
    <property type="entry name" value="Cullin 4B"/>
    <property type="match status" value="1"/>
</dbReference>
<dbReference type="FunFam" id="1.20.1310.10:FF:000004">
    <property type="entry name" value="Cullin 4B"/>
    <property type="match status" value="1"/>
</dbReference>
<dbReference type="PROSITE" id="PS01256">
    <property type="entry name" value="CULLIN_1"/>
    <property type="match status" value="1"/>
</dbReference>
<evidence type="ECO:0000256" key="17">
    <source>
        <dbReference type="RuleBase" id="RU003829"/>
    </source>
</evidence>
<dbReference type="GO" id="GO:0031465">
    <property type="term" value="C:Cul4B-RING E3 ubiquitin ligase complex"/>
    <property type="evidence" value="ECO:0007669"/>
    <property type="project" value="UniProtKB-ARBA"/>
</dbReference>
<evidence type="ECO:0000256" key="12">
    <source>
        <dbReference type="ARBA" id="ARBA00023242"/>
    </source>
</evidence>
<dbReference type="InterPro" id="IPR045093">
    <property type="entry name" value="Cullin"/>
</dbReference>
<dbReference type="WBParaSite" id="PgR030_g101_t02">
    <property type="protein sequence ID" value="PgR030_g101_t02"/>
    <property type="gene ID" value="PgR030_g101"/>
</dbReference>
<dbReference type="AlphaFoldDB" id="A0A915BAR4"/>
<evidence type="ECO:0000256" key="7">
    <source>
        <dbReference type="ARBA" id="ARBA00022553"/>
    </source>
</evidence>
<dbReference type="GO" id="GO:0006511">
    <property type="term" value="P:ubiquitin-dependent protein catabolic process"/>
    <property type="evidence" value="ECO:0007669"/>
    <property type="project" value="InterPro"/>
</dbReference>
<comment type="similarity">
    <text evidence="4 16 17">Belongs to the cullin family.</text>
</comment>
<evidence type="ECO:0000256" key="3">
    <source>
        <dbReference type="ARBA" id="ARBA00004906"/>
    </source>
</evidence>
<evidence type="ECO:0000256" key="6">
    <source>
        <dbReference type="ARBA" id="ARBA00022499"/>
    </source>
</evidence>
<dbReference type="InterPro" id="IPR036317">
    <property type="entry name" value="Cullin_homology_sf"/>
</dbReference>
<evidence type="ECO:0000256" key="4">
    <source>
        <dbReference type="ARBA" id="ARBA00006019"/>
    </source>
</evidence>
<dbReference type="Pfam" id="PF00888">
    <property type="entry name" value="Cullin"/>
    <property type="match status" value="1"/>
</dbReference>
<dbReference type="InterPro" id="IPR001373">
    <property type="entry name" value="Cullin_N"/>
</dbReference>
<dbReference type="GO" id="GO:0042254">
    <property type="term" value="P:ribosome biogenesis"/>
    <property type="evidence" value="ECO:0007669"/>
    <property type="project" value="UniProtKB-ARBA"/>
</dbReference>
<feature type="region of interest" description="Disordered" evidence="18">
    <location>
        <begin position="1"/>
        <end position="25"/>
    </location>
</feature>
<keyword evidence="10" id="KW-0832">Ubl conjugation</keyword>
<dbReference type="GO" id="GO:0005634">
    <property type="term" value="C:nucleus"/>
    <property type="evidence" value="ECO:0007669"/>
    <property type="project" value="UniProtKB-SubCell"/>
</dbReference>
<dbReference type="Gene3D" id="3.30.230.130">
    <property type="entry name" value="Cullin, Chain C, Domain 2"/>
    <property type="match status" value="1"/>
</dbReference>
<feature type="region of interest" description="Disordered" evidence="18">
    <location>
        <begin position="58"/>
        <end position="96"/>
    </location>
</feature>
<comment type="pathway">
    <text evidence="3">Protein modification; protein ubiquitination.</text>
</comment>
<evidence type="ECO:0000256" key="11">
    <source>
        <dbReference type="ARBA" id="ARBA00023204"/>
    </source>
</evidence>
<evidence type="ECO:0000256" key="1">
    <source>
        <dbReference type="ARBA" id="ARBA00004123"/>
    </source>
</evidence>
<keyword evidence="9" id="KW-0833">Ubl conjugation pathway</keyword>
<keyword evidence="20" id="KW-1185">Reference proteome</keyword>
<evidence type="ECO:0000256" key="2">
    <source>
        <dbReference type="ARBA" id="ARBA00004496"/>
    </source>
</evidence>
<evidence type="ECO:0000259" key="19">
    <source>
        <dbReference type="PROSITE" id="PS50069"/>
    </source>
</evidence>
<keyword evidence="7" id="KW-0597">Phosphoprotein</keyword>
<dbReference type="GO" id="GO:0031464">
    <property type="term" value="C:Cul4A-RING E3 ubiquitin ligase complex"/>
    <property type="evidence" value="ECO:0007669"/>
    <property type="project" value="UniProtKB-ARBA"/>
</dbReference>
<dbReference type="InterPro" id="IPR019559">
    <property type="entry name" value="Cullin_neddylation_domain"/>
</dbReference>
<keyword evidence="8" id="KW-0227">DNA damage</keyword>
<keyword evidence="5" id="KW-0963">Cytoplasm</keyword>
<dbReference type="InterPro" id="IPR036390">
    <property type="entry name" value="WH_DNA-bd_sf"/>
</dbReference>
<comment type="subcellular location">
    <subcellularLocation>
        <location evidence="2">Cytoplasm</location>
    </subcellularLocation>
    <subcellularLocation>
        <location evidence="1">Nucleus</location>
    </subcellularLocation>
</comment>
<dbReference type="InterPro" id="IPR036388">
    <property type="entry name" value="WH-like_DNA-bd_sf"/>
</dbReference>
<evidence type="ECO:0000256" key="10">
    <source>
        <dbReference type="ARBA" id="ARBA00022843"/>
    </source>
</evidence>
<dbReference type="FunFam" id="1.20.1310.10:FF:000003">
    <property type="entry name" value="Cullin 4A"/>
    <property type="match status" value="1"/>
</dbReference>
<feature type="domain" description="Cullin family profile" evidence="19">
    <location>
        <begin position="516"/>
        <end position="752"/>
    </location>
</feature>
<sequence length="879" mass="100366">MSSQPIPSALLPEASPRPSHISGKRSIREAASLVFDEKDAQDNRGLESKRARCGLLLGTGAKSKHSPAVNVGETPMDQEGDEHANSNNRDEYPLSNFSSRANTFGATCPTVSPFAVGPSSTGTFPNSVAHPLTPYRNGQTIATPSSAVIGAKKLIIRNFKHRAAQSEGSLFDSNWRILEEAVIAIQKKRKVNASLEQLYRTVENLCEHKLSMEIYTHLKQCLVNHVRSELQLLLGDSHTTVLFLQRLDALWQEHCQQMVMIRSVFLFLDRTFVLQNSTVASLWDVGLEIFRDVIMNNDRIRKRTTDDIMKLIETEREGAQIDRQLVKSLLRMMSSLGIYQSVFERRFLETTTALYETEGRNLSRDLEVPSYLLHVKRRLEEESNRVDYYLDGSTRKELMAVAEKSLIVDHMEAFIDKGVEAMLHGGHCDDLALIYSLLARTKNGLTLLKNAFAAYIKKVGKAMVTDTERDKTLVADLLVMKNKLDNILKSCFENNEKFVQAEKDAFDYFINTRANKPAELVAKYLDSKLRSGNKESTDEELEILMDQVIVLFRFIQGKDVFEAFYKKDLAKRLLLGRSASVDAEKSMLSKLKQECGAGFTTKLEGMFKDMELSKDLAVAFKQYFDHGGPDRTLQRSDGSIEFSVNVLTMGHWPSYEPMDVVIPPYLAEYQELFKRFYLSKHSGRKLQWQHSLAQVLLRAHFKPSVVKELQVSMFQALVLLLFNEKTEWTVEEISASTKIEKGELERTLQSLACGRLRVLLKTPRGKDIKAHDKLTFNGECNDKLYRIRISQVQMKETAEEHSQTEEQIFQDRQYQIDAAIVRIMKTRKSLAHQLLISELFKQLRFSVKAVDLKKRIESLIEREYMCRDKEDPNTYNYVA</sequence>
<dbReference type="Gene3D" id="1.10.10.10">
    <property type="entry name" value="Winged helix-like DNA-binding domain superfamily/Winged helix DNA-binding domain"/>
    <property type="match status" value="1"/>
</dbReference>
<dbReference type="InterPro" id="IPR016158">
    <property type="entry name" value="Cullin_homology"/>
</dbReference>
<accession>A0A915BAR4</accession>
<dbReference type="WBParaSite" id="PgR030_g101_t01">
    <property type="protein sequence ID" value="PgR030_g101_t01"/>
    <property type="gene ID" value="PgR030_g101"/>
</dbReference>
<reference evidence="21 22" key="1">
    <citation type="submission" date="2022-11" db="UniProtKB">
        <authorList>
            <consortium name="WormBaseParasite"/>
        </authorList>
    </citation>
    <scope>IDENTIFICATION</scope>
</reference>
<dbReference type="GO" id="GO:0006281">
    <property type="term" value="P:DNA repair"/>
    <property type="evidence" value="ECO:0007669"/>
    <property type="project" value="UniProtKB-KW"/>
</dbReference>
<dbReference type="WBParaSite" id="PgR030_g101_t04">
    <property type="protein sequence ID" value="PgR030_g101_t04"/>
    <property type="gene ID" value="PgR030_g101"/>
</dbReference>
<evidence type="ECO:0000256" key="14">
    <source>
        <dbReference type="ARBA" id="ARBA00068305"/>
    </source>
</evidence>
<evidence type="ECO:0000256" key="13">
    <source>
        <dbReference type="ARBA" id="ARBA00023306"/>
    </source>
</evidence>
<protein>
    <recommendedName>
        <fullName evidence="15">Cullin-4</fullName>
    </recommendedName>
    <alternativeName>
        <fullName evidence="14">Cullin-4B</fullName>
    </alternativeName>
</protein>
<evidence type="ECO:0000313" key="23">
    <source>
        <dbReference type="WBParaSite" id="PgR030_g101_t04"/>
    </source>
</evidence>